<dbReference type="SUPFAM" id="SSF52402">
    <property type="entry name" value="Adenine nucleotide alpha hydrolases-like"/>
    <property type="match status" value="1"/>
</dbReference>
<protein>
    <submittedName>
        <fullName evidence="2">Universal stress protein family</fullName>
    </submittedName>
</protein>
<gene>
    <name evidence="2" type="ORF">SAMEA3906486_03125</name>
</gene>
<sequence length="88" mass="9297">MIYDSDFIDIGAFHDGLVAQAQRVLDKTLQQMAQSDVAGETKIVDSAGVGGSATQDILDAAADFHSDIVVMGSHGRRGFQRFVLGSVA</sequence>
<organism evidence="2 3">
    <name type="scientific">Bordetella ansorpii</name>
    <dbReference type="NCBI Taxonomy" id="288768"/>
    <lineage>
        <taxon>Bacteria</taxon>
        <taxon>Pseudomonadati</taxon>
        <taxon>Pseudomonadota</taxon>
        <taxon>Betaproteobacteria</taxon>
        <taxon>Burkholderiales</taxon>
        <taxon>Alcaligenaceae</taxon>
        <taxon>Bordetella</taxon>
    </lineage>
</organism>
<proteinExistence type="predicted"/>
<evidence type="ECO:0000259" key="1">
    <source>
        <dbReference type="Pfam" id="PF00582"/>
    </source>
</evidence>
<dbReference type="STRING" id="288768.SAMEA3906486_03125"/>
<dbReference type="EMBL" id="FKIF01000006">
    <property type="protein sequence ID" value="SAI70489.1"/>
    <property type="molecule type" value="Genomic_DNA"/>
</dbReference>
<dbReference type="Proteomes" id="UP000076848">
    <property type="component" value="Unassembled WGS sequence"/>
</dbReference>
<evidence type="ECO:0000313" key="3">
    <source>
        <dbReference type="Proteomes" id="UP000076848"/>
    </source>
</evidence>
<feature type="domain" description="UspA" evidence="1">
    <location>
        <begin position="26"/>
        <end position="88"/>
    </location>
</feature>
<dbReference type="Pfam" id="PF00582">
    <property type="entry name" value="Usp"/>
    <property type="match status" value="1"/>
</dbReference>
<dbReference type="AlphaFoldDB" id="A0A157SJ68"/>
<dbReference type="CDD" id="cd00293">
    <property type="entry name" value="USP-like"/>
    <property type="match status" value="1"/>
</dbReference>
<keyword evidence="3" id="KW-1185">Reference proteome</keyword>
<reference evidence="2 3" key="1">
    <citation type="submission" date="2016-04" db="EMBL/GenBank/DDBJ databases">
        <authorList>
            <consortium name="Pathogen Informatics"/>
        </authorList>
    </citation>
    <scope>NUCLEOTIDE SEQUENCE [LARGE SCALE GENOMIC DNA]</scope>
    <source>
        <strain evidence="2 3">H050680373</strain>
    </source>
</reference>
<dbReference type="InterPro" id="IPR006016">
    <property type="entry name" value="UspA"/>
</dbReference>
<dbReference type="InterPro" id="IPR014729">
    <property type="entry name" value="Rossmann-like_a/b/a_fold"/>
</dbReference>
<evidence type="ECO:0000313" key="2">
    <source>
        <dbReference type="EMBL" id="SAI70489.1"/>
    </source>
</evidence>
<accession>A0A157SJ68</accession>
<name>A0A157SJ68_9BORD</name>
<dbReference type="Gene3D" id="3.40.50.620">
    <property type="entry name" value="HUPs"/>
    <property type="match status" value="1"/>
</dbReference>
<dbReference type="OrthoDB" id="8547832at2"/>